<dbReference type="PATRIC" id="fig|1028801.3.peg.3248"/>
<evidence type="ECO:0000256" key="4">
    <source>
        <dbReference type="ARBA" id="ARBA00022741"/>
    </source>
</evidence>
<evidence type="ECO:0000259" key="6">
    <source>
        <dbReference type="PROSITE" id="PS50893"/>
    </source>
</evidence>
<keyword evidence="5 7" id="KW-0067">ATP-binding</keyword>
<sequence>MSDASYLSLEKLTLAYGDSVAVANLDLDIRKGELIALLGPSGCGKTTTMRAIAGLLAVKSGHVRLDGADITRVPANKRAVGLMFQSYALFPHLSVYENVAFGLKLKGMRGIELDAKVQSGLKSVGLSAFANRKPAELSGGQQQRVALARSMVMEPKVLLLDEPLSNLDARLRLEMRTELQRVQKETGVTMIFVTHDQAEALALADRIVVMKSGKIEQIGSPEDIYNRPTSSFVADFVGFENIFPLENGKMKTSAGLIDLSGDVSSGAPSAAGLAWRPRMVTLGTGPFQGTVRGTSFAGDAREYLLDTALGPIKAEVEASQPAHALGAGLTFDLPAEKAAPLSRFV</sequence>
<dbReference type="InterPro" id="IPR003593">
    <property type="entry name" value="AAA+_ATPase"/>
</dbReference>
<dbReference type="PANTHER" id="PTHR42781:SF4">
    <property type="entry name" value="SPERMIDINE_PUTRESCINE IMPORT ATP-BINDING PROTEIN POTA"/>
    <property type="match status" value="1"/>
</dbReference>
<dbReference type="HOGENOM" id="CLU_000604_1_1_5"/>
<name>A0A068TAI9_NEOGA</name>
<dbReference type="KEGG" id="ngl:RG1141_CH31870"/>
<evidence type="ECO:0000313" key="7">
    <source>
        <dbReference type="EMBL" id="CDN55522.1"/>
    </source>
</evidence>
<dbReference type="SUPFAM" id="SSF52540">
    <property type="entry name" value="P-loop containing nucleoside triphosphate hydrolases"/>
    <property type="match status" value="1"/>
</dbReference>
<organism evidence="7 8">
    <name type="scientific">Neorhizobium galegae bv. officinalis bv. officinalis str. HAMBI 1141</name>
    <dbReference type="NCBI Taxonomy" id="1028801"/>
    <lineage>
        <taxon>Bacteria</taxon>
        <taxon>Pseudomonadati</taxon>
        <taxon>Pseudomonadota</taxon>
        <taxon>Alphaproteobacteria</taxon>
        <taxon>Hyphomicrobiales</taxon>
        <taxon>Rhizobiaceae</taxon>
        <taxon>Rhizobium/Agrobacterium group</taxon>
        <taxon>Neorhizobium</taxon>
    </lineage>
</organism>
<evidence type="ECO:0000256" key="2">
    <source>
        <dbReference type="ARBA" id="ARBA00005417"/>
    </source>
</evidence>
<dbReference type="PROSITE" id="PS00211">
    <property type="entry name" value="ABC_TRANSPORTER_1"/>
    <property type="match status" value="1"/>
</dbReference>
<dbReference type="GO" id="GO:0043190">
    <property type="term" value="C:ATP-binding cassette (ABC) transporter complex"/>
    <property type="evidence" value="ECO:0007669"/>
    <property type="project" value="UniProtKB-ARBA"/>
</dbReference>
<dbReference type="SMART" id="SM00382">
    <property type="entry name" value="AAA"/>
    <property type="match status" value="1"/>
</dbReference>
<dbReference type="Proteomes" id="UP000028186">
    <property type="component" value="Chromosome I"/>
</dbReference>
<keyword evidence="4" id="KW-0547">Nucleotide-binding</keyword>
<dbReference type="PROSITE" id="PS50893">
    <property type="entry name" value="ABC_TRANSPORTER_2"/>
    <property type="match status" value="1"/>
</dbReference>
<evidence type="ECO:0000256" key="1">
    <source>
        <dbReference type="ARBA" id="ARBA00004417"/>
    </source>
</evidence>
<gene>
    <name evidence="7" type="primary">sfuC</name>
    <name evidence="7" type="ORF">RG1141_CH31870</name>
</gene>
<accession>A0A068TAI9</accession>
<dbReference type="GO" id="GO:0140359">
    <property type="term" value="F:ABC-type transporter activity"/>
    <property type="evidence" value="ECO:0007669"/>
    <property type="project" value="UniProtKB-ARBA"/>
</dbReference>
<dbReference type="EMBL" id="HG938355">
    <property type="protein sequence ID" value="CDN55522.1"/>
    <property type="molecule type" value="Genomic_DNA"/>
</dbReference>
<dbReference type="RefSeq" id="WP_038545547.1">
    <property type="nucleotide sequence ID" value="NZ_HG938355.1"/>
</dbReference>
<proteinExistence type="inferred from homology"/>
<dbReference type="Pfam" id="PF00005">
    <property type="entry name" value="ABC_tran"/>
    <property type="match status" value="1"/>
</dbReference>
<dbReference type="FunFam" id="3.40.50.300:FF:000042">
    <property type="entry name" value="Maltose/maltodextrin ABC transporter, ATP-binding protein"/>
    <property type="match status" value="1"/>
</dbReference>
<keyword evidence="3" id="KW-0813">Transport</keyword>
<dbReference type="InterPro" id="IPR003439">
    <property type="entry name" value="ABC_transporter-like_ATP-bd"/>
</dbReference>
<dbReference type="GO" id="GO:0005524">
    <property type="term" value="F:ATP binding"/>
    <property type="evidence" value="ECO:0007669"/>
    <property type="project" value="UniProtKB-KW"/>
</dbReference>
<comment type="subcellular location">
    <subcellularLocation>
        <location evidence="1">Cell inner membrane</location>
        <topology evidence="1">Peripheral membrane protein</topology>
    </subcellularLocation>
</comment>
<dbReference type="AlphaFoldDB" id="A0A068TAI9"/>
<dbReference type="InterPro" id="IPR017871">
    <property type="entry name" value="ABC_transporter-like_CS"/>
</dbReference>
<dbReference type="Gene3D" id="3.40.50.300">
    <property type="entry name" value="P-loop containing nucleotide triphosphate hydrolases"/>
    <property type="match status" value="1"/>
</dbReference>
<evidence type="ECO:0000313" key="8">
    <source>
        <dbReference type="Proteomes" id="UP000028186"/>
    </source>
</evidence>
<protein>
    <submittedName>
        <fullName evidence="7">Iron(III)-transport ATP-binding protein SfuC</fullName>
    </submittedName>
</protein>
<evidence type="ECO:0000256" key="3">
    <source>
        <dbReference type="ARBA" id="ARBA00022448"/>
    </source>
</evidence>
<evidence type="ECO:0000256" key="5">
    <source>
        <dbReference type="ARBA" id="ARBA00022840"/>
    </source>
</evidence>
<reference evidence="8" key="1">
    <citation type="journal article" date="2014" name="BMC Genomics">
        <title>Genome sequencing of two Neorhizobium galegae strains reveals a noeT gene responsible for the unusual acetylation of the nodulation factors.</title>
        <authorList>
            <person name="Osterman J."/>
            <person name="Marsh J."/>
            <person name="Laine P.K."/>
            <person name="Zeng Z."/>
            <person name="Alatalo E."/>
            <person name="Sullivan J.T."/>
            <person name="Young J.P."/>
            <person name="Thomas-Oates J."/>
            <person name="Paulin L."/>
            <person name="Lindstrom K."/>
        </authorList>
    </citation>
    <scope>NUCLEOTIDE SEQUENCE [LARGE SCALE GENOMIC DNA]</scope>
    <source>
        <strain evidence="8">HAMBI 1141</strain>
    </source>
</reference>
<comment type="similarity">
    <text evidence="2">Belongs to the ABC transporter superfamily.</text>
</comment>
<dbReference type="GO" id="GO:0016887">
    <property type="term" value="F:ATP hydrolysis activity"/>
    <property type="evidence" value="ECO:0007669"/>
    <property type="project" value="InterPro"/>
</dbReference>
<dbReference type="InterPro" id="IPR027417">
    <property type="entry name" value="P-loop_NTPase"/>
</dbReference>
<dbReference type="PANTHER" id="PTHR42781">
    <property type="entry name" value="SPERMIDINE/PUTRESCINE IMPORT ATP-BINDING PROTEIN POTA"/>
    <property type="match status" value="1"/>
</dbReference>
<feature type="domain" description="ABC transporter" evidence="6">
    <location>
        <begin position="7"/>
        <end position="237"/>
    </location>
</feature>
<dbReference type="eggNOG" id="COG3842">
    <property type="taxonomic scope" value="Bacteria"/>
</dbReference>
<dbReference type="InterPro" id="IPR050093">
    <property type="entry name" value="ABC_SmlMolc_Importer"/>
</dbReference>